<feature type="domain" description="HTH iclR-type" evidence="4">
    <location>
        <begin position="36"/>
        <end position="99"/>
    </location>
</feature>
<evidence type="ECO:0000259" key="4">
    <source>
        <dbReference type="PROSITE" id="PS51077"/>
    </source>
</evidence>
<sequence length="296" mass="31123">MNSAGSGAEDISCLWKWNAVVHIVNKSEEGRTVSGTQAVDRSLALLTLVGRGGANGISLASLVTQSGLGKPTVRRLLLALIRGGLIEQDDESRHYHLGAECYVLGTLATPRHGLLEIAADAVARLARDSGDTAFVTMRRGAGAVCLHRQEGAFPIRTHALTTGAQHPLGVGAGSLAMLAALPDDEVEAVLDDNAALLAAEYPGLTAEVLRHEVTATRARGFALNPGRVVPGSWGVGVALRRADGTVAGALSLAAIESRMQPPRDRELAAMLTREAEGIETRLARRLVRAKSEREAT</sequence>
<gene>
    <name evidence="6" type="ORF">SAMN06265370_11680</name>
</gene>
<dbReference type="Gene3D" id="1.10.10.10">
    <property type="entry name" value="Winged helix-like DNA-binding domain superfamily/Winged helix DNA-binding domain"/>
    <property type="match status" value="1"/>
</dbReference>
<evidence type="ECO:0000313" key="7">
    <source>
        <dbReference type="Proteomes" id="UP000198417"/>
    </source>
</evidence>
<proteinExistence type="predicted"/>
<dbReference type="PANTHER" id="PTHR30136">
    <property type="entry name" value="HELIX-TURN-HELIX TRANSCRIPTIONAL REGULATOR, ICLR FAMILY"/>
    <property type="match status" value="1"/>
</dbReference>
<dbReference type="GO" id="GO:0045892">
    <property type="term" value="P:negative regulation of DNA-templated transcription"/>
    <property type="evidence" value="ECO:0007669"/>
    <property type="project" value="TreeGrafter"/>
</dbReference>
<keyword evidence="2" id="KW-0238">DNA-binding</keyword>
<protein>
    <submittedName>
        <fullName evidence="6">Transcriptional regulator, IclR family</fullName>
    </submittedName>
</protein>
<dbReference type="PANTHER" id="PTHR30136:SF39">
    <property type="entry name" value="TRANSCRIPTIONAL REGULATORY PROTEIN"/>
    <property type="match status" value="1"/>
</dbReference>
<feature type="domain" description="IclR-ED" evidence="5">
    <location>
        <begin position="100"/>
        <end position="284"/>
    </location>
</feature>
<dbReference type="SUPFAM" id="SSF46785">
    <property type="entry name" value="Winged helix' DNA-binding domain"/>
    <property type="match status" value="1"/>
</dbReference>
<evidence type="ECO:0000313" key="6">
    <source>
        <dbReference type="EMBL" id="SNR69611.1"/>
    </source>
</evidence>
<evidence type="ECO:0000256" key="3">
    <source>
        <dbReference type="ARBA" id="ARBA00023163"/>
    </source>
</evidence>
<dbReference type="InterPro" id="IPR050707">
    <property type="entry name" value="HTH_MetabolicPath_Reg"/>
</dbReference>
<keyword evidence="7" id="KW-1185">Reference proteome</keyword>
<dbReference type="InterPro" id="IPR036388">
    <property type="entry name" value="WH-like_DNA-bd_sf"/>
</dbReference>
<reference evidence="6 7" key="1">
    <citation type="submission" date="2017-06" db="EMBL/GenBank/DDBJ databases">
        <authorList>
            <person name="Kim H.J."/>
            <person name="Triplett B.A."/>
        </authorList>
    </citation>
    <scope>NUCLEOTIDE SEQUENCE [LARGE SCALE GENOMIC DNA]</scope>
    <source>
        <strain evidence="6 7">DSM 29052</strain>
    </source>
</reference>
<evidence type="ECO:0000259" key="5">
    <source>
        <dbReference type="PROSITE" id="PS51078"/>
    </source>
</evidence>
<dbReference type="Pfam" id="PF09339">
    <property type="entry name" value="HTH_IclR"/>
    <property type="match status" value="1"/>
</dbReference>
<dbReference type="InterPro" id="IPR014757">
    <property type="entry name" value="Tscrpt_reg_IclR_C"/>
</dbReference>
<dbReference type="InterPro" id="IPR005471">
    <property type="entry name" value="Tscrpt_reg_IclR_N"/>
</dbReference>
<keyword evidence="1" id="KW-0805">Transcription regulation</keyword>
<dbReference type="Proteomes" id="UP000198417">
    <property type="component" value="Unassembled WGS sequence"/>
</dbReference>
<dbReference type="GO" id="GO:0003700">
    <property type="term" value="F:DNA-binding transcription factor activity"/>
    <property type="evidence" value="ECO:0007669"/>
    <property type="project" value="TreeGrafter"/>
</dbReference>
<dbReference type="Gene3D" id="3.30.450.40">
    <property type="match status" value="1"/>
</dbReference>
<evidence type="ECO:0000256" key="2">
    <source>
        <dbReference type="ARBA" id="ARBA00023125"/>
    </source>
</evidence>
<keyword evidence="3" id="KW-0804">Transcription</keyword>
<dbReference type="SMART" id="SM00346">
    <property type="entry name" value="HTH_ICLR"/>
    <property type="match status" value="1"/>
</dbReference>
<accession>A0A238YFU5</accession>
<dbReference type="EMBL" id="FZNN01000016">
    <property type="protein sequence ID" value="SNR69611.1"/>
    <property type="molecule type" value="Genomic_DNA"/>
</dbReference>
<name>A0A238YFU5_9RHOB</name>
<evidence type="ECO:0000256" key="1">
    <source>
        <dbReference type="ARBA" id="ARBA00023015"/>
    </source>
</evidence>
<dbReference type="InterPro" id="IPR029016">
    <property type="entry name" value="GAF-like_dom_sf"/>
</dbReference>
<organism evidence="6 7">
    <name type="scientific">Puniceibacterium sediminis</name>
    <dbReference type="NCBI Taxonomy" id="1608407"/>
    <lineage>
        <taxon>Bacteria</taxon>
        <taxon>Pseudomonadati</taxon>
        <taxon>Pseudomonadota</taxon>
        <taxon>Alphaproteobacteria</taxon>
        <taxon>Rhodobacterales</taxon>
        <taxon>Paracoccaceae</taxon>
        <taxon>Puniceibacterium</taxon>
    </lineage>
</organism>
<dbReference type="OrthoDB" id="9807558at2"/>
<dbReference type="PROSITE" id="PS51078">
    <property type="entry name" value="ICLR_ED"/>
    <property type="match status" value="1"/>
</dbReference>
<dbReference type="SUPFAM" id="SSF55781">
    <property type="entry name" value="GAF domain-like"/>
    <property type="match status" value="1"/>
</dbReference>
<dbReference type="PROSITE" id="PS51077">
    <property type="entry name" value="HTH_ICLR"/>
    <property type="match status" value="1"/>
</dbReference>
<dbReference type="InterPro" id="IPR036390">
    <property type="entry name" value="WH_DNA-bd_sf"/>
</dbReference>
<dbReference type="Pfam" id="PF01614">
    <property type="entry name" value="IclR_C"/>
    <property type="match status" value="1"/>
</dbReference>
<dbReference type="GO" id="GO:0003677">
    <property type="term" value="F:DNA binding"/>
    <property type="evidence" value="ECO:0007669"/>
    <property type="project" value="UniProtKB-KW"/>
</dbReference>
<dbReference type="AlphaFoldDB" id="A0A238YFU5"/>